<dbReference type="GO" id="GO:0003677">
    <property type="term" value="F:DNA binding"/>
    <property type="evidence" value="ECO:0007669"/>
    <property type="project" value="UniProtKB-KW"/>
</dbReference>
<dbReference type="AlphaFoldDB" id="A0A7W5BDP5"/>
<dbReference type="Pfam" id="PF01638">
    <property type="entry name" value="HxlR"/>
    <property type="match status" value="1"/>
</dbReference>
<keyword evidence="3" id="KW-0804">Transcription</keyword>
<evidence type="ECO:0000256" key="3">
    <source>
        <dbReference type="ARBA" id="ARBA00023163"/>
    </source>
</evidence>
<dbReference type="EMBL" id="JACHXD010000009">
    <property type="protein sequence ID" value="MBB3120360.1"/>
    <property type="molecule type" value="Genomic_DNA"/>
</dbReference>
<accession>A0A7W5BDP5</accession>
<feature type="domain" description="HTH hxlR-type" evidence="5">
    <location>
        <begin position="1"/>
        <end position="73"/>
    </location>
</feature>
<sequence length="99" mass="11243">MRFNEIRRGIGVISQRMLTLTLRGLERDGLVVRTVYPTVPPGVEYALTDLGHSLLKPMVGLVEWAYEHQEQVHTARSRFDEKSQRSTAPAVGMTHGRRN</sequence>
<reference evidence="6 7" key="1">
    <citation type="submission" date="2020-08" db="EMBL/GenBank/DDBJ databases">
        <title>Genomic Encyclopedia of Type Strains, Phase III (KMG-III): the genomes of soil and plant-associated and newly described type strains.</title>
        <authorList>
            <person name="Whitman W."/>
        </authorList>
    </citation>
    <scope>NUCLEOTIDE SEQUENCE [LARGE SCALE GENOMIC DNA]</scope>
    <source>
        <strain evidence="6 7">CECT 8897</strain>
    </source>
</reference>
<feature type="region of interest" description="Disordered" evidence="4">
    <location>
        <begin position="75"/>
        <end position="99"/>
    </location>
</feature>
<evidence type="ECO:0000313" key="6">
    <source>
        <dbReference type="EMBL" id="MBB3120360.1"/>
    </source>
</evidence>
<dbReference type="InterPro" id="IPR002577">
    <property type="entry name" value="HTH_HxlR"/>
</dbReference>
<protein>
    <submittedName>
        <fullName evidence="6">DNA-binding HxlR family transcriptional regulator</fullName>
    </submittedName>
</protein>
<evidence type="ECO:0000313" key="7">
    <source>
        <dbReference type="Proteomes" id="UP000541535"/>
    </source>
</evidence>
<feature type="compositionally biased region" description="Basic and acidic residues" evidence="4">
    <location>
        <begin position="75"/>
        <end position="84"/>
    </location>
</feature>
<keyword evidence="2 6" id="KW-0238">DNA-binding</keyword>
<dbReference type="Proteomes" id="UP000541535">
    <property type="component" value="Unassembled WGS sequence"/>
</dbReference>
<dbReference type="PROSITE" id="PS51118">
    <property type="entry name" value="HTH_HXLR"/>
    <property type="match status" value="1"/>
</dbReference>
<evidence type="ECO:0000256" key="2">
    <source>
        <dbReference type="ARBA" id="ARBA00023125"/>
    </source>
</evidence>
<dbReference type="PANTHER" id="PTHR33204">
    <property type="entry name" value="TRANSCRIPTIONAL REGULATOR, MARR FAMILY"/>
    <property type="match status" value="1"/>
</dbReference>
<gene>
    <name evidence="6" type="ORF">FHS03_003424</name>
</gene>
<evidence type="ECO:0000256" key="4">
    <source>
        <dbReference type="SAM" id="MobiDB-lite"/>
    </source>
</evidence>
<evidence type="ECO:0000256" key="1">
    <source>
        <dbReference type="ARBA" id="ARBA00023015"/>
    </source>
</evidence>
<dbReference type="InterPro" id="IPR036388">
    <property type="entry name" value="WH-like_DNA-bd_sf"/>
</dbReference>
<evidence type="ECO:0000259" key="5">
    <source>
        <dbReference type="PROSITE" id="PS51118"/>
    </source>
</evidence>
<dbReference type="InterPro" id="IPR036390">
    <property type="entry name" value="WH_DNA-bd_sf"/>
</dbReference>
<keyword evidence="7" id="KW-1185">Reference proteome</keyword>
<keyword evidence="1" id="KW-0805">Transcription regulation</keyword>
<dbReference type="SUPFAM" id="SSF46785">
    <property type="entry name" value="Winged helix' DNA-binding domain"/>
    <property type="match status" value="1"/>
</dbReference>
<name>A0A7W5BDP5_9BURK</name>
<proteinExistence type="predicted"/>
<organism evidence="6 7">
    <name type="scientific">Pseudoduganella violacea</name>
    <dbReference type="NCBI Taxonomy" id="1715466"/>
    <lineage>
        <taxon>Bacteria</taxon>
        <taxon>Pseudomonadati</taxon>
        <taxon>Pseudomonadota</taxon>
        <taxon>Betaproteobacteria</taxon>
        <taxon>Burkholderiales</taxon>
        <taxon>Oxalobacteraceae</taxon>
        <taxon>Telluria group</taxon>
        <taxon>Pseudoduganella</taxon>
    </lineage>
</organism>
<dbReference type="Gene3D" id="1.10.10.10">
    <property type="entry name" value="Winged helix-like DNA-binding domain superfamily/Winged helix DNA-binding domain"/>
    <property type="match status" value="1"/>
</dbReference>
<dbReference type="PANTHER" id="PTHR33204:SF39">
    <property type="entry name" value="TRANSCRIPTIONAL REGULATORY PROTEIN"/>
    <property type="match status" value="1"/>
</dbReference>
<comment type="caution">
    <text evidence="6">The sequence shown here is derived from an EMBL/GenBank/DDBJ whole genome shotgun (WGS) entry which is preliminary data.</text>
</comment>